<dbReference type="EMBL" id="CAJNOW010016183">
    <property type="protein sequence ID" value="CAF1648314.1"/>
    <property type="molecule type" value="Genomic_DNA"/>
</dbReference>
<dbReference type="PRINTS" id="PR00304">
    <property type="entry name" value="TCOMPLEXTCP1"/>
</dbReference>
<evidence type="ECO:0000256" key="1">
    <source>
        <dbReference type="ARBA" id="ARBA00004496"/>
    </source>
</evidence>
<protein>
    <recommendedName>
        <fullName evidence="10">CCT-beta</fullName>
    </recommendedName>
</protein>
<dbReference type="Pfam" id="PF00118">
    <property type="entry name" value="Cpn60_TCP1"/>
    <property type="match status" value="1"/>
</dbReference>
<evidence type="ECO:0000256" key="3">
    <source>
        <dbReference type="ARBA" id="ARBA00022490"/>
    </source>
</evidence>
<reference evidence="8" key="1">
    <citation type="submission" date="2021-02" db="EMBL/GenBank/DDBJ databases">
        <authorList>
            <person name="Nowell W R."/>
        </authorList>
    </citation>
    <scope>NUCLEOTIDE SEQUENCE</scope>
</reference>
<dbReference type="GO" id="GO:0140662">
    <property type="term" value="F:ATP-dependent protein folding chaperone"/>
    <property type="evidence" value="ECO:0007669"/>
    <property type="project" value="InterPro"/>
</dbReference>
<evidence type="ECO:0000256" key="5">
    <source>
        <dbReference type="ARBA" id="ARBA00022840"/>
    </source>
</evidence>
<dbReference type="PANTHER" id="PTHR11353">
    <property type="entry name" value="CHAPERONIN"/>
    <property type="match status" value="1"/>
</dbReference>
<dbReference type="SUPFAM" id="SSF54849">
    <property type="entry name" value="GroEL-intermediate domain like"/>
    <property type="match status" value="1"/>
</dbReference>
<accession>A0A816ELS9</accession>
<keyword evidence="4 7" id="KW-0547">Nucleotide-binding</keyword>
<gene>
    <name evidence="8" type="ORF">KQP761_LOCUS29451</name>
</gene>
<evidence type="ECO:0000313" key="8">
    <source>
        <dbReference type="EMBL" id="CAF1648314.1"/>
    </source>
</evidence>
<evidence type="ECO:0000256" key="6">
    <source>
        <dbReference type="ARBA" id="ARBA00023186"/>
    </source>
</evidence>
<proteinExistence type="inferred from homology"/>
<organism evidence="8 9">
    <name type="scientific">Rotaria magnacalcarata</name>
    <dbReference type="NCBI Taxonomy" id="392030"/>
    <lineage>
        <taxon>Eukaryota</taxon>
        <taxon>Metazoa</taxon>
        <taxon>Spiralia</taxon>
        <taxon>Gnathifera</taxon>
        <taxon>Rotifera</taxon>
        <taxon>Eurotatoria</taxon>
        <taxon>Bdelloidea</taxon>
        <taxon>Philodinida</taxon>
        <taxon>Philodinidae</taxon>
        <taxon>Rotaria</taxon>
    </lineage>
</organism>
<dbReference type="GO" id="GO:0005832">
    <property type="term" value="C:chaperonin-containing T-complex"/>
    <property type="evidence" value="ECO:0007669"/>
    <property type="project" value="InterPro"/>
</dbReference>
<comment type="similarity">
    <text evidence="2 7">Belongs to the TCP-1 chaperonin family.</text>
</comment>
<comment type="subcellular location">
    <subcellularLocation>
        <location evidence="1">Cytoplasm</location>
    </subcellularLocation>
</comment>
<dbReference type="GO" id="GO:0005524">
    <property type="term" value="F:ATP binding"/>
    <property type="evidence" value="ECO:0007669"/>
    <property type="project" value="UniProtKB-KW"/>
</dbReference>
<evidence type="ECO:0000256" key="2">
    <source>
        <dbReference type="ARBA" id="ARBA00008020"/>
    </source>
</evidence>
<dbReference type="Gene3D" id="3.50.7.10">
    <property type="entry name" value="GroEL"/>
    <property type="match status" value="1"/>
</dbReference>
<dbReference type="GO" id="GO:0051082">
    <property type="term" value="F:unfolded protein binding"/>
    <property type="evidence" value="ECO:0007669"/>
    <property type="project" value="InterPro"/>
</dbReference>
<evidence type="ECO:0008006" key="10">
    <source>
        <dbReference type="Google" id="ProtNLM"/>
    </source>
</evidence>
<dbReference type="Gene3D" id="3.30.260.10">
    <property type="entry name" value="TCP-1-like chaperonin intermediate domain"/>
    <property type="match status" value="1"/>
</dbReference>
<dbReference type="InterPro" id="IPR017998">
    <property type="entry name" value="Chaperone_TCP-1"/>
</dbReference>
<evidence type="ECO:0000256" key="7">
    <source>
        <dbReference type="RuleBase" id="RU004187"/>
    </source>
</evidence>
<comment type="caution">
    <text evidence="8">The sequence shown here is derived from an EMBL/GenBank/DDBJ whole genome shotgun (WGS) entry which is preliminary data.</text>
</comment>
<dbReference type="AlphaFoldDB" id="A0A816ELS9"/>
<dbReference type="SUPFAM" id="SSF48592">
    <property type="entry name" value="GroEL equatorial domain-like"/>
    <property type="match status" value="1"/>
</dbReference>
<keyword evidence="5 7" id="KW-0067">ATP-binding</keyword>
<evidence type="ECO:0000256" key="4">
    <source>
        <dbReference type="ARBA" id="ARBA00022741"/>
    </source>
</evidence>
<sequence>MFLFRNVHSLVKEIIDNEEYIEQTIKKLSNDTSSKDINYSIFAKAIAAGDLFKNILGPKGMDKILQYKMSDEPDASQLFITNDRATILSKIDDDNQMAKVLDISKLQYDKFGDGRTSVIVLAIELLRQMEILLAKKIHPQTIITGWQKATNEALTVLEGIAKNNSSNLVHFKTDLINISRTTFTSNILQGKKEHFSKLRVYAILKLHDEIDLKHIQIIKHLGHNLSDSYLGEGFLLTNCIGINMPKCIENARILIANIPLNTDKIKETGSSICVDSSTKVTELELSEKEKMKDIVEKILQYNCNVFINRESIYNYFEQLLVEKGITAIQYTDFPSIQRLAQILSGDILSTFNISSDNIHFGKCNLIEEILIGEDKFVKFSGVAKGEICTIVLFGNTQEILDEVEQSIHDVLCVLSKIIKEPRICYGGAKKASEDESLVIESFASALQQLPTIIAQNTGYYSIELITNLCDAHISGKSTFGLDIEKGIIADMVQLGIFESFDLKRQVVIRAREAVETILRNNNII</sequence>
<dbReference type="SUPFAM" id="SSF52029">
    <property type="entry name" value="GroEL apical domain-like"/>
    <property type="match status" value="1"/>
</dbReference>
<dbReference type="InterPro" id="IPR027413">
    <property type="entry name" value="GROEL-like_equatorial_sf"/>
</dbReference>
<dbReference type="InterPro" id="IPR027410">
    <property type="entry name" value="TCP-1-like_intermed_sf"/>
</dbReference>
<dbReference type="InterPro" id="IPR027409">
    <property type="entry name" value="GroEL-like_apical_dom_sf"/>
</dbReference>
<keyword evidence="3" id="KW-0963">Cytoplasm</keyword>
<dbReference type="GO" id="GO:0016887">
    <property type="term" value="F:ATP hydrolysis activity"/>
    <property type="evidence" value="ECO:0007669"/>
    <property type="project" value="InterPro"/>
</dbReference>
<evidence type="ECO:0000313" key="9">
    <source>
        <dbReference type="Proteomes" id="UP000663834"/>
    </source>
</evidence>
<dbReference type="InterPro" id="IPR002423">
    <property type="entry name" value="Cpn60/GroEL/TCP-1"/>
</dbReference>
<name>A0A816ELS9_9BILA</name>
<keyword evidence="6 7" id="KW-0143">Chaperone</keyword>
<dbReference type="InterPro" id="IPR012716">
    <property type="entry name" value="Chap_CCT_beta"/>
</dbReference>
<dbReference type="Proteomes" id="UP000663834">
    <property type="component" value="Unassembled WGS sequence"/>
</dbReference>
<dbReference type="OrthoDB" id="10259763at2759"/>
<dbReference type="NCBIfam" id="TIGR02341">
    <property type="entry name" value="chap_CCT_beta"/>
    <property type="match status" value="1"/>
</dbReference>
<dbReference type="Gene3D" id="1.10.560.10">
    <property type="entry name" value="GroEL-like equatorial domain"/>
    <property type="match status" value="1"/>
</dbReference>